<proteinExistence type="predicted"/>
<dbReference type="Pfam" id="PF12802">
    <property type="entry name" value="MarR_2"/>
    <property type="match status" value="1"/>
</dbReference>
<dbReference type="GO" id="GO:0006950">
    <property type="term" value="P:response to stress"/>
    <property type="evidence" value="ECO:0007669"/>
    <property type="project" value="TreeGrafter"/>
</dbReference>
<dbReference type="SMART" id="SM00347">
    <property type="entry name" value="HTH_MARR"/>
    <property type="match status" value="1"/>
</dbReference>
<dbReference type="EMBL" id="CP003746">
    <property type="protein sequence ID" value="AFU99490.1"/>
    <property type="molecule type" value="Genomic_DNA"/>
</dbReference>
<dbReference type="Proteomes" id="UP000000466">
    <property type="component" value="Chromosome"/>
</dbReference>
<gene>
    <name evidence="2" type="ordered locus">M5M_11565</name>
</gene>
<dbReference type="STRING" id="1117647.M5M_11565"/>
<feature type="domain" description="HTH marR-type" evidence="1">
    <location>
        <begin position="4"/>
        <end position="137"/>
    </location>
</feature>
<dbReference type="AlphaFoldDB" id="K4KMN8"/>
<keyword evidence="3" id="KW-1185">Reference proteome</keyword>
<dbReference type="InterPro" id="IPR036390">
    <property type="entry name" value="WH_DNA-bd_sf"/>
</dbReference>
<reference evidence="2 3" key="1">
    <citation type="journal article" date="2013" name="Genome Announc.">
        <title>Complete genome sequence of Simiduia agarivorans SA1(T), a marine bacterium able to degrade a variety of polysaccharides.</title>
        <authorList>
            <person name="Lin S.Y."/>
            <person name="Shieh W.Y."/>
            <person name="Chen J.S."/>
            <person name="Tang S.L."/>
        </authorList>
    </citation>
    <scope>NUCLEOTIDE SEQUENCE [LARGE SCALE GENOMIC DNA]</scope>
    <source>
        <strain evidence="3">DSM 21679 / JCM 13881 / BCRC 17597 / SA1</strain>
    </source>
</reference>
<dbReference type="InterPro" id="IPR036388">
    <property type="entry name" value="WH-like_DNA-bd_sf"/>
</dbReference>
<organism evidence="2 3">
    <name type="scientific">Simiduia agarivorans (strain DSM 21679 / JCM 13881 / BCRC 17597 / SA1)</name>
    <dbReference type="NCBI Taxonomy" id="1117647"/>
    <lineage>
        <taxon>Bacteria</taxon>
        <taxon>Pseudomonadati</taxon>
        <taxon>Pseudomonadota</taxon>
        <taxon>Gammaproteobacteria</taxon>
        <taxon>Cellvibrionales</taxon>
        <taxon>Cellvibrionaceae</taxon>
        <taxon>Simiduia</taxon>
    </lineage>
</organism>
<dbReference type="OrthoDB" id="6196575at2"/>
<dbReference type="PANTHER" id="PTHR33164:SF57">
    <property type="entry name" value="MARR-FAMILY TRANSCRIPTIONAL REGULATOR"/>
    <property type="match status" value="1"/>
</dbReference>
<dbReference type="InterPro" id="IPR039422">
    <property type="entry name" value="MarR/SlyA-like"/>
</dbReference>
<dbReference type="RefSeq" id="WP_015047654.1">
    <property type="nucleotide sequence ID" value="NC_018868.3"/>
</dbReference>
<evidence type="ECO:0000259" key="1">
    <source>
        <dbReference type="PROSITE" id="PS50995"/>
    </source>
</evidence>
<dbReference type="SUPFAM" id="SSF46785">
    <property type="entry name" value="Winged helix' DNA-binding domain"/>
    <property type="match status" value="1"/>
</dbReference>
<evidence type="ECO:0000313" key="2">
    <source>
        <dbReference type="EMBL" id="AFU99490.1"/>
    </source>
</evidence>
<name>K4KMN8_SIMAS</name>
<protein>
    <submittedName>
        <fullName evidence="2">Selenocysteine-containing oxidoreductase</fullName>
    </submittedName>
</protein>
<evidence type="ECO:0000313" key="3">
    <source>
        <dbReference type="Proteomes" id="UP000000466"/>
    </source>
</evidence>
<accession>K4KMN8</accession>
<dbReference type="GO" id="GO:0003700">
    <property type="term" value="F:DNA-binding transcription factor activity"/>
    <property type="evidence" value="ECO:0007669"/>
    <property type="project" value="InterPro"/>
</dbReference>
<dbReference type="HOGENOM" id="CLU_083287_18_4_6"/>
<dbReference type="PANTHER" id="PTHR33164">
    <property type="entry name" value="TRANSCRIPTIONAL REGULATOR, MARR FAMILY"/>
    <property type="match status" value="1"/>
</dbReference>
<dbReference type="Gene3D" id="1.10.10.10">
    <property type="entry name" value="Winged helix-like DNA-binding domain superfamily/Winged helix DNA-binding domain"/>
    <property type="match status" value="1"/>
</dbReference>
<dbReference type="KEGG" id="saga:M5M_11565"/>
<dbReference type="eggNOG" id="COG1846">
    <property type="taxonomic scope" value="Bacteria"/>
</dbReference>
<dbReference type="InterPro" id="IPR000835">
    <property type="entry name" value="HTH_MarR-typ"/>
</dbReference>
<dbReference type="PROSITE" id="PS50995">
    <property type="entry name" value="HTH_MARR_2"/>
    <property type="match status" value="1"/>
</dbReference>
<sequence>MASEKRLFFLLSKAHRKLFRHLDSACQQQLEVTLPQLGALLFIGKHPGCPQKAVADALDLNKSAITGLLSRMEANGLIERRLDADDARVVKVFASDRGVQKARTADPLIKALNQEIGREFSEQEMATILRFLHFILDRFE</sequence>